<feature type="compositionally biased region" description="Low complexity" evidence="4">
    <location>
        <begin position="308"/>
        <end position="322"/>
    </location>
</feature>
<dbReference type="GO" id="GO:0005886">
    <property type="term" value="C:plasma membrane"/>
    <property type="evidence" value="ECO:0007669"/>
    <property type="project" value="TreeGrafter"/>
</dbReference>
<dbReference type="GO" id="GO:0005524">
    <property type="term" value="F:ATP binding"/>
    <property type="evidence" value="ECO:0007669"/>
    <property type="project" value="UniProtKB-KW"/>
</dbReference>
<feature type="domain" description="ABC transporter" evidence="5">
    <location>
        <begin position="26"/>
        <end position="263"/>
    </location>
</feature>
<keyword evidence="1" id="KW-0813">Transport</keyword>
<evidence type="ECO:0000259" key="5">
    <source>
        <dbReference type="PROSITE" id="PS50893"/>
    </source>
</evidence>
<dbReference type="InterPro" id="IPR015854">
    <property type="entry name" value="ABC_transpr_LolD-like"/>
</dbReference>
<dbReference type="Pfam" id="PF00005">
    <property type="entry name" value="ABC_tran"/>
    <property type="match status" value="1"/>
</dbReference>
<dbReference type="KEGG" id="wne:PIG85_09170"/>
<reference evidence="6" key="1">
    <citation type="submission" date="2023-01" db="EMBL/GenBank/DDBJ databases">
        <title>Comparative Genomic Analysis of the Clinically-Derived Winkia Strain NY0527 Provides Evidence into the Taxonomic Reassignment of Winkia neuii and Characterizes Their Virulence Traits.</title>
        <authorList>
            <person name="Cai X."/>
            <person name="Peng Y."/>
            <person name="Li M."/>
            <person name="Qiu Y."/>
            <person name="Wang Y."/>
            <person name="Xu L."/>
            <person name="Hou Q."/>
        </authorList>
    </citation>
    <scope>NUCLEOTIDE SEQUENCE</scope>
    <source>
        <strain evidence="6">NY0527</strain>
    </source>
</reference>
<evidence type="ECO:0000256" key="4">
    <source>
        <dbReference type="SAM" id="MobiDB-lite"/>
    </source>
</evidence>
<keyword evidence="3 6" id="KW-0067">ATP-binding</keyword>
<dbReference type="SMART" id="SM00382">
    <property type="entry name" value="AAA"/>
    <property type="match status" value="1"/>
</dbReference>
<dbReference type="Gene3D" id="3.40.50.300">
    <property type="entry name" value="P-loop containing nucleotide triphosphate hydrolases"/>
    <property type="match status" value="1"/>
</dbReference>
<dbReference type="SUPFAM" id="SSF52540">
    <property type="entry name" value="P-loop containing nucleoside triphosphate hydrolases"/>
    <property type="match status" value="1"/>
</dbReference>
<dbReference type="GO" id="GO:0022857">
    <property type="term" value="F:transmembrane transporter activity"/>
    <property type="evidence" value="ECO:0007669"/>
    <property type="project" value="TreeGrafter"/>
</dbReference>
<dbReference type="PANTHER" id="PTHR24220:SF685">
    <property type="entry name" value="ABC TRANSPORTER RELATED"/>
    <property type="match status" value="1"/>
</dbReference>
<dbReference type="EMBL" id="CP116394">
    <property type="protein sequence ID" value="WCE45803.1"/>
    <property type="molecule type" value="Genomic_DNA"/>
</dbReference>
<dbReference type="AlphaFoldDB" id="A0AB38XNE1"/>
<dbReference type="RefSeq" id="WP_004808361.1">
    <property type="nucleotide sequence ID" value="NZ_CP116394.1"/>
</dbReference>
<evidence type="ECO:0000313" key="7">
    <source>
        <dbReference type="Proteomes" id="UP001211044"/>
    </source>
</evidence>
<protein>
    <submittedName>
        <fullName evidence="6">ATP-binding cassette domain-containing protein</fullName>
    </submittedName>
</protein>
<feature type="region of interest" description="Disordered" evidence="4">
    <location>
        <begin position="264"/>
        <end position="359"/>
    </location>
</feature>
<evidence type="ECO:0000313" key="6">
    <source>
        <dbReference type="EMBL" id="WCE45803.1"/>
    </source>
</evidence>
<dbReference type="GO" id="GO:0098796">
    <property type="term" value="C:membrane protein complex"/>
    <property type="evidence" value="ECO:0007669"/>
    <property type="project" value="UniProtKB-ARBA"/>
</dbReference>
<name>A0AB38XNE1_9ACTO</name>
<dbReference type="InterPro" id="IPR027417">
    <property type="entry name" value="P-loop_NTPase"/>
</dbReference>
<dbReference type="InterPro" id="IPR017911">
    <property type="entry name" value="MacB-like_ATP-bd"/>
</dbReference>
<dbReference type="InterPro" id="IPR003439">
    <property type="entry name" value="ABC_transporter-like_ATP-bd"/>
</dbReference>
<dbReference type="Proteomes" id="UP001211044">
    <property type="component" value="Chromosome"/>
</dbReference>
<gene>
    <name evidence="6" type="ORF">PIG85_09170</name>
</gene>
<proteinExistence type="predicted"/>
<dbReference type="PANTHER" id="PTHR24220">
    <property type="entry name" value="IMPORT ATP-BINDING PROTEIN"/>
    <property type="match status" value="1"/>
</dbReference>
<dbReference type="FunFam" id="3.40.50.300:FF:000032">
    <property type="entry name" value="Export ABC transporter ATP-binding protein"/>
    <property type="match status" value="1"/>
</dbReference>
<sequence length="359" mass="38584">MGKTTSEPSFSNPILRPLQPVQDAVIEASDLTKVYGRGSNKVTALDHVDVQIERGRFTAIMGPSGSGKSTLMHCLAGLDRTTGGKIMLDNIEVTSMSQSRLTKLRRDRIGFIFQSFNLIPTLSAEENITLPADVAHRKLDPERFNTVVDQMGLRERLAHRPAELSGGQQQRVACARALVGEPAVVFADEPTGNLDSTSTRQVLDRLRGAVDSFGQTVVMVTHEPDAAAYADRVLFLVDGKVVAQLDDPNPDSVLDALRELNSAEAKADSSAKSEPGRQAAPADSTPPSRESAGSSPATPALVEKEDAQVQPEEPQQVPTAPVRHGSHVSSRGFDAPPEPTPPSGEIPLVFPPRARRKNK</sequence>
<keyword evidence="2" id="KW-0547">Nucleotide-binding</keyword>
<organism evidence="6 7">
    <name type="scientific">Winkia neuii subsp. anitrata</name>
    <dbReference type="NCBI Taxonomy" id="29318"/>
    <lineage>
        <taxon>Bacteria</taxon>
        <taxon>Bacillati</taxon>
        <taxon>Actinomycetota</taxon>
        <taxon>Actinomycetes</taxon>
        <taxon>Actinomycetales</taxon>
        <taxon>Actinomycetaceae</taxon>
        <taxon>Winkia</taxon>
    </lineage>
</organism>
<accession>A0AB38XNE1</accession>
<dbReference type="GO" id="GO:0016887">
    <property type="term" value="F:ATP hydrolysis activity"/>
    <property type="evidence" value="ECO:0007669"/>
    <property type="project" value="InterPro"/>
</dbReference>
<dbReference type="InterPro" id="IPR003593">
    <property type="entry name" value="AAA+_ATPase"/>
</dbReference>
<dbReference type="CDD" id="cd03255">
    <property type="entry name" value="ABC_MJ0796_LolCDE_FtsE"/>
    <property type="match status" value="1"/>
</dbReference>
<evidence type="ECO:0000256" key="1">
    <source>
        <dbReference type="ARBA" id="ARBA00022448"/>
    </source>
</evidence>
<feature type="compositionally biased region" description="Basic and acidic residues" evidence="4">
    <location>
        <begin position="265"/>
        <end position="275"/>
    </location>
</feature>
<evidence type="ECO:0000256" key="2">
    <source>
        <dbReference type="ARBA" id="ARBA00022741"/>
    </source>
</evidence>
<dbReference type="PROSITE" id="PS50893">
    <property type="entry name" value="ABC_TRANSPORTER_2"/>
    <property type="match status" value="1"/>
</dbReference>
<evidence type="ECO:0000256" key="3">
    <source>
        <dbReference type="ARBA" id="ARBA00022840"/>
    </source>
</evidence>
<feature type="compositionally biased region" description="Polar residues" evidence="4">
    <location>
        <begin position="285"/>
        <end position="297"/>
    </location>
</feature>